<sequence>MEQRIAQKERQFDQIKKQIEFNRIAIARAMNLRGGPPVRLYPIPLPNGDELPADQFPATHLDFYGLTDQALRNLIVRYELASPDSVPETTKAKRKILAEHIGISC</sequence>
<accession>A0A0K6G6W1</accession>
<reference evidence="1 2" key="1">
    <citation type="submission" date="2015-07" db="EMBL/GenBank/DDBJ databases">
        <authorList>
            <person name="Noorani M."/>
        </authorList>
    </citation>
    <scope>NUCLEOTIDE SEQUENCE [LARGE SCALE GENOMIC DNA]</scope>
    <source>
        <strain evidence="1">BBA 69670</strain>
    </source>
</reference>
<proteinExistence type="predicted"/>
<evidence type="ECO:0000313" key="2">
    <source>
        <dbReference type="Proteomes" id="UP000044841"/>
    </source>
</evidence>
<dbReference type="EMBL" id="CYGV01001434">
    <property type="protein sequence ID" value="CUA74363.1"/>
    <property type="molecule type" value="Genomic_DNA"/>
</dbReference>
<organism evidence="1 2">
    <name type="scientific">Rhizoctonia solani</name>
    <dbReference type="NCBI Taxonomy" id="456999"/>
    <lineage>
        <taxon>Eukaryota</taxon>
        <taxon>Fungi</taxon>
        <taxon>Dikarya</taxon>
        <taxon>Basidiomycota</taxon>
        <taxon>Agaricomycotina</taxon>
        <taxon>Agaricomycetes</taxon>
        <taxon>Cantharellales</taxon>
        <taxon>Ceratobasidiaceae</taxon>
        <taxon>Rhizoctonia</taxon>
    </lineage>
</organism>
<evidence type="ECO:0000313" key="1">
    <source>
        <dbReference type="EMBL" id="CUA74363.1"/>
    </source>
</evidence>
<keyword evidence="2" id="KW-1185">Reference proteome</keyword>
<gene>
    <name evidence="1" type="ORF">RSOLAG22IIIB_05527</name>
</gene>
<name>A0A0K6G6W1_9AGAM</name>
<dbReference type="AlphaFoldDB" id="A0A0K6G6W1"/>
<dbReference type="Proteomes" id="UP000044841">
    <property type="component" value="Unassembled WGS sequence"/>
</dbReference>
<protein>
    <submittedName>
        <fullName evidence="1">Uncharacterized protein</fullName>
    </submittedName>
</protein>